<protein>
    <submittedName>
        <fullName evidence="6">HTH-type transcriptional regulator GltC</fullName>
    </submittedName>
</protein>
<evidence type="ECO:0000256" key="3">
    <source>
        <dbReference type="ARBA" id="ARBA00023125"/>
    </source>
</evidence>
<evidence type="ECO:0000256" key="4">
    <source>
        <dbReference type="ARBA" id="ARBA00023163"/>
    </source>
</evidence>
<name>A0A143PSP1_LUTPR</name>
<evidence type="ECO:0000313" key="6">
    <source>
        <dbReference type="EMBL" id="AMY11110.1"/>
    </source>
</evidence>
<sequence>MIGIIGEALLYYHAAVLQLPDLSIRQLEYLVAVDEAATWAKAAAAVGVSPSALSQGLAELERRLGVALFDRETRKRQLRPAAIPVVAHARQVLGLTADLARWADRLQQGRSGRVRLGMIDAAAVVHFPDHLQAFRAAHPDIELLIRVAPSATLLKLLEAGHLDLAVCVMPPRPLPGVTVTALRTEALSVYGPPGRRIGAPASWGPWVLYPAGSHTRAVVVAELRRLGAPLDVVAESHQPEVLREMVRLGAGWSVLPSAQAEEGPRALAPGRPIATRQLVTAMRASAVRDPAVEQLAQQLEVSRPGHPRRRR</sequence>
<dbReference type="PANTHER" id="PTHR30419">
    <property type="entry name" value="HTH-TYPE TRANSCRIPTIONAL REGULATOR YBHD"/>
    <property type="match status" value="1"/>
</dbReference>
<dbReference type="KEGG" id="abac:LuPra_04355"/>
<comment type="similarity">
    <text evidence="1">Belongs to the LysR transcriptional regulatory family.</text>
</comment>
<dbReference type="SUPFAM" id="SSF46785">
    <property type="entry name" value="Winged helix' DNA-binding domain"/>
    <property type="match status" value="1"/>
</dbReference>
<accession>A0A143PSP1</accession>
<dbReference type="Gene3D" id="3.40.190.10">
    <property type="entry name" value="Periplasmic binding protein-like II"/>
    <property type="match status" value="2"/>
</dbReference>
<keyword evidence="4" id="KW-0804">Transcription</keyword>
<dbReference type="STRING" id="1855912.LuPra_04355"/>
<keyword evidence="2" id="KW-0805">Transcription regulation</keyword>
<evidence type="ECO:0000313" key="7">
    <source>
        <dbReference type="Proteomes" id="UP000076079"/>
    </source>
</evidence>
<dbReference type="InterPro" id="IPR005119">
    <property type="entry name" value="LysR_subst-bd"/>
</dbReference>
<keyword evidence="3" id="KW-0238">DNA-binding</keyword>
<dbReference type="InterPro" id="IPR036388">
    <property type="entry name" value="WH-like_DNA-bd_sf"/>
</dbReference>
<dbReference type="EMBL" id="CP015136">
    <property type="protein sequence ID" value="AMY11110.1"/>
    <property type="molecule type" value="Genomic_DNA"/>
</dbReference>
<keyword evidence="7" id="KW-1185">Reference proteome</keyword>
<dbReference type="Proteomes" id="UP000076079">
    <property type="component" value="Chromosome"/>
</dbReference>
<feature type="domain" description="HTH lysR-type" evidence="5">
    <location>
        <begin position="22"/>
        <end position="79"/>
    </location>
</feature>
<evidence type="ECO:0000256" key="2">
    <source>
        <dbReference type="ARBA" id="ARBA00023015"/>
    </source>
</evidence>
<proteinExistence type="inferred from homology"/>
<dbReference type="GO" id="GO:0003700">
    <property type="term" value="F:DNA-binding transcription factor activity"/>
    <property type="evidence" value="ECO:0007669"/>
    <property type="project" value="InterPro"/>
</dbReference>
<evidence type="ECO:0000256" key="1">
    <source>
        <dbReference type="ARBA" id="ARBA00009437"/>
    </source>
</evidence>
<dbReference type="InterPro" id="IPR036390">
    <property type="entry name" value="WH_DNA-bd_sf"/>
</dbReference>
<dbReference type="InterPro" id="IPR000847">
    <property type="entry name" value="LysR_HTH_N"/>
</dbReference>
<dbReference type="InterPro" id="IPR050950">
    <property type="entry name" value="HTH-type_LysR_regulators"/>
</dbReference>
<dbReference type="PROSITE" id="PS50931">
    <property type="entry name" value="HTH_LYSR"/>
    <property type="match status" value="1"/>
</dbReference>
<reference evidence="6 7" key="1">
    <citation type="journal article" date="2016" name="Genome Announc.">
        <title>First Complete Genome Sequence of a Subdivision 6 Acidobacterium Strain.</title>
        <authorList>
            <person name="Huang S."/>
            <person name="Vieira S."/>
            <person name="Bunk B."/>
            <person name="Riedel T."/>
            <person name="Sproer C."/>
            <person name="Overmann J."/>
        </authorList>
    </citation>
    <scope>NUCLEOTIDE SEQUENCE [LARGE SCALE GENOMIC DNA]</scope>
    <source>
        <strain evidence="7">DSM 100886 HEG_-6_39</strain>
    </source>
</reference>
<dbReference type="Pfam" id="PF00126">
    <property type="entry name" value="HTH_1"/>
    <property type="match status" value="1"/>
</dbReference>
<dbReference type="CDD" id="cd05466">
    <property type="entry name" value="PBP2_LTTR_substrate"/>
    <property type="match status" value="1"/>
</dbReference>
<dbReference type="Pfam" id="PF03466">
    <property type="entry name" value="LysR_substrate"/>
    <property type="match status" value="1"/>
</dbReference>
<gene>
    <name evidence="6" type="primary">gltC</name>
    <name evidence="6" type="ORF">LuPra_04355</name>
</gene>
<dbReference type="GO" id="GO:0003677">
    <property type="term" value="F:DNA binding"/>
    <property type="evidence" value="ECO:0007669"/>
    <property type="project" value="UniProtKB-KW"/>
</dbReference>
<dbReference type="RefSeq" id="WP_110172687.1">
    <property type="nucleotide sequence ID" value="NZ_CP015136.1"/>
</dbReference>
<dbReference type="Gene3D" id="1.10.10.10">
    <property type="entry name" value="Winged helix-like DNA-binding domain superfamily/Winged helix DNA-binding domain"/>
    <property type="match status" value="1"/>
</dbReference>
<dbReference type="SUPFAM" id="SSF53850">
    <property type="entry name" value="Periplasmic binding protein-like II"/>
    <property type="match status" value="1"/>
</dbReference>
<reference evidence="7" key="2">
    <citation type="submission" date="2016-04" db="EMBL/GenBank/DDBJ databases">
        <title>First Complete Genome Sequence of a Subdivision 6 Acidobacterium.</title>
        <authorList>
            <person name="Huang S."/>
            <person name="Vieira S."/>
            <person name="Bunk B."/>
            <person name="Riedel T."/>
            <person name="Sproeer C."/>
            <person name="Overmann J."/>
        </authorList>
    </citation>
    <scope>NUCLEOTIDE SEQUENCE [LARGE SCALE GENOMIC DNA]</scope>
    <source>
        <strain evidence="7">DSM 100886 HEG_-6_39</strain>
    </source>
</reference>
<evidence type="ECO:0000259" key="5">
    <source>
        <dbReference type="PROSITE" id="PS50931"/>
    </source>
</evidence>
<organism evidence="6 7">
    <name type="scientific">Luteitalea pratensis</name>
    <dbReference type="NCBI Taxonomy" id="1855912"/>
    <lineage>
        <taxon>Bacteria</taxon>
        <taxon>Pseudomonadati</taxon>
        <taxon>Acidobacteriota</taxon>
        <taxon>Vicinamibacteria</taxon>
        <taxon>Vicinamibacterales</taxon>
        <taxon>Vicinamibacteraceae</taxon>
        <taxon>Luteitalea</taxon>
    </lineage>
</organism>
<dbReference type="OrthoDB" id="9803735at2"/>
<dbReference type="GO" id="GO:0005829">
    <property type="term" value="C:cytosol"/>
    <property type="evidence" value="ECO:0007669"/>
    <property type="project" value="TreeGrafter"/>
</dbReference>
<dbReference type="AlphaFoldDB" id="A0A143PSP1"/>